<protein>
    <submittedName>
        <fullName evidence="2">Uncharacterized protein</fullName>
    </submittedName>
</protein>
<keyword evidence="3" id="KW-1185">Reference proteome</keyword>
<dbReference type="AlphaFoldDB" id="A0AAV9Z3I0"/>
<feature type="compositionally biased region" description="Low complexity" evidence="1">
    <location>
        <begin position="212"/>
        <end position="228"/>
    </location>
</feature>
<feature type="compositionally biased region" description="Polar residues" evidence="1">
    <location>
        <begin position="174"/>
        <end position="186"/>
    </location>
</feature>
<sequence>MADRVLRRSTRAASAPANQVPTPAPPARARGTCVGRGGVMRGRGGRGGRRGGAPAPSQAPPRQHRDSSSSFSELEEEDPRQAIPDQSIVRLSPILGSSPASFNVGEGTPPPRDSASSPRALERTGDESDTPTPKASVDDINMPDDLVNAGIAEEAWQAGFDHINFDTPHGPAASTPNQAPTSQLEPSSPVVKFLRRQQGQQAAKPKPRGRSGSRSASASRTKSASATRCTKRTRQPTTPGSVAEQPTPKCRGRSRKNAAAAPVAAEEPAPMDVDLADVEQTLSAPWQRRVSFHEDVRGGSSSNPRPAQTSQQDSETVTLTLDQLERMVNEGVASKLMVEASAKPKPRTIPDDAGASQPARQKPPHVINLDREQELEPNELILPSHVINSLELGWVRWFPLSDVSVENCLASVKRKADNQRSEVVVEGGRIYAHDALTPTDFLTIRYRLVQAIDRHFLPQRLALQLGGQVDSLFEMVSIKRNFKENFHRYREYTLEVLRRFVDNPTFNLSKWQLKIWAGIVERDMDRVLKAAALGSFFPEPFRAEGGDAATLEVN</sequence>
<evidence type="ECO:0000313" key="3">
    <source>
        <dbReference type="Proteomes" id="UP001362999"/>
    </source>
</evidence>
<organism evidence="2 3">
    <name type="scientific">Favolaschia claudopus</name>
    <dbReference type="NCBI Taxonomy" id="2862362"/>
    <lineage>
        <taxon>Eukaryota</taxon>
        <taxon>Fungi</taxon>
        <taxon>Dikarya</taxon>
        <taxon>Basidiomycota</taxon>
        <taxon>Agaricomycotina</taxon>
        <taxon>Agaricomycetes</taxon>
        <taxon>Agaricomycetidae</taxon>
        <taxon>Agaricales</taxon>
        <taxon>Marasmiineae</taxon>
        <taxon>Mycenaceae</taxon>
        <taxon>Favolaschia</taxon>
    </lineage>
</organism>
<feature type="region of interest" description="Disordered" evidence="1">
    <location>
        <begin position="340"/>
        <end position="362"/>
    </location>
</feature>
<comment type="caution">
    <text evidence="2">The sequence shown here is derived from an EMBL/GenBank/DDBJ whole genome shotgun (WGS) entry which is preliminary data.</text>
</comment>
<name>A0AAV9Z3I0_9AGAR</name>
<evidence type="ECO:0000313" key="2">
    <source>
        <dbReference type="EMBL" id="KAK6968968.1"/>
    </source>
</evidence>
<feature type="region of interest" description="Disordered" evidence="1">
    <location>
        <begin position="1"/>
        <end position="316"/>
    </location>
</feature>
<dbReference type="EMBL" id="JAWWNJ010000237">
    <property type="protein sequence ID" value="KAK6968968.1"/>
    <property type="molecule type" value="Genomic_DNA"/>
</dbReference>
<accession>A0AAV9Z3I0</accession>
<reference evidence="2 3" key="1">
    <citation type="journal article" date="2024" name="J Genomics">
        <title>Draft genome sequencing and assembly of Favolaschia claudopus CIRM-BRFM 2984 isolated from oak limbs.</title>
        <authorList>
            <person name="Navarro D."/>
            <person name="Drula E."/>
            <person name="Chaduli D."/>
            <person name="Cazenave R."/>
            <person name="Ahrendt S."/>
            <person name="Wang J."/>
            <person name="Lipzen A."/>
            <person name="Daum C."/>
            <person name="Barry K."/>
            <person name="Grigoriev I.V."/>
            <person name="Favel A."/>
            <person name="Rosso M.N."/>
            <person name="Martin F."/>
        </authorList>
    </citation>
    <scope>NUCLEOTIDE SEQUENCE [LARGE SCALE GENOMIC DNA]</scope>
    <source>
        <strain evidence="2 3">CIRM-BRFM 2984</strain>
    </source>
</reference>
<gene>
    <name evidence="2" type="ORF">R3P38DRAFT_2815089</name>
</gene>
<feature type="compositionally biased region" description="Polar residues" evidence="1">
    <location>
        <begin position="299"/>
        <end position="316"/>
    </location>
</feature>
<proteinExistence type="predicted"/>
<evidence type="ECO:0000256" key="1">
    <source>
        <dbReference type="SAM" id="MobiDB-lite"/>
    </source>
</evidence>
<feature type="compositionally biased region" description="Low complexity" evidence="1">
    <location>
        <begin position="258"/>
        <end position="270"/>
    </location>
</feature>
<dbReference type="Proteomes" id="UP001362999">
    <property type="component" value="Unassembled WGS sequence"/>
</dbReference>